<accession>A0A117E2Z0</accession>
<reference evidence="4" key="1">
    <citation type="journal article" date="2016" name="Genome Announc.">
        <title>Draft genome sequence of Aspergillus niger strain An76.</title>
        <authorList>
            <person name="Gong W."/>
            <person name="Cheng Z."/>
            <person name="Zhang H."/>
            <person name="Liu L."/>
            <person name="Gao P."/>
            <person name="Wang L."/>
        </authorList>
    </citation>
    <scope>NUCLEOTIDE SEQUENCE [LARGE SCALE GENOMIC DNA]</scope>
    <source>
        <strain evidence="4">An76</strain>
    </source>
</reference>
<evidence type="ECO:0000313" key="4">
    <source>
        <dbReference type="Proteomes" id="UP000068243"/>
    </source>
</evidence>
<dbReference type="InterPro" id="IPR036188">
    <property type="entry name" value="FAD/NAD-bd_sf"/>
</dbReference>
<dbReference type="OrthoDB" id="3663474at2759"/>
<evidence type="ECO:0000256" key="1">
    <source>
        <dbReference type="ARBA" id="ARBA00023002"/>
    </source>
</evidence>
<proteinExistence type="predicted"/>
<dbReference type="EMBL" id="BCMY01000020">
    <property type="protein sequence ID" value="GAQ46353.1"/>
    <property type="molecule type" value="Genomic_DNA"/>
</dbReference>
<keyword evidence="1" id="KW-0560">Oxidoreductase</keyword>
<dbReference type="Gene3D" id="3.30.9.10">
    <property type="entry name" value="D-Amino Acid Oxidase, subunit A, domain 2"/>
    <property type="match status" value="1"/>
</dbReference>
<name>A0A117E2Z0_ASPNG</name>
<dbReference type="SUPFAM" id="SSF51905">
    <property type="entry name" value="FAD/NAD(P)-binding domain"/>
    <property type="match status" value="1"/>
</dbReference>
<dbReference type="Pfam" id="PF01266">
    <property type="entry name" value="DAO"/>
    <property type="match status" value="1"/>
</dbReference>
<evidence type="ECO:0000259" key="2">
    <source>
        <dbReference type="Pfam" id="PF01266"/>
    </source>
</evidence>
<organism evidence="3 4">
    <name type="scientific">Aspergillus niger</name>
    <dbReference type="NCBI Taxonomy" id="5061"/>
    <lineage>
        <taxon>Eukaryota</taxon>
        <taxon>Fungi</taxon>
        <taxon>Dikarya</taxon>
        <taxon>Ascomycota</taxon>
        <taxon>Pezizomycotina</taxon>
        <taxon>Eurotiomycetes</taxon>
        <taxon>Eurotiomycetidae</taxon>
        <taxon>Eurotiales</taxon>
        <taxon>Aspergillaceae</taxon>
        <taxon>Aspergillus</taxon>
        <taxon>Aspergillus subgen. Circumdati</taxon>
    </lineage>
</organism>
<sequence length="710" mass="77456">MPSSWILIGYCETIILIQLDATTNPMSSLLSIATLLSKEFSSLYSAEQYSLTAGLYTTTISTTSTSTTSTSTTSASDAATATPSERFIIALAENDNELGNPLSWEYFDSAYSGSWTVCDGPNMKFLISANVPKFRSVLGDESFQVSFCQNHSGLAAQINGLDAIVIWVCEGGEVTEELLDQWLGRGQDSPKALLVSDAKHIPEVEKLLKNRVTGIHAAGEMLYAQDWAHGAHHHNENDPNADETVVLVGAGIMNLVTAEFLATRGFRIRIIDANPDPRTCNDWSRLGVTHGGFNARMFTYTEADSHNERSSSIYRHMRHVFRKTSLNGGWSLKSPSSFTAAEIACVNSFEQTPTWLAQSMKEDIYFVNQEAAKLWDEYMDRAPELFNGVSLHADILRLYAEDVALDAATEVNRGLGSLMDEISQSELVREYPGFAAAVKSKELAGALAVQGFTLGIHLFVGKLIDRIMELGGEFTWNCSVQRIRRNAAGEVTLLESKMGPLHGNHFVISTGLTRNGLLDGTASEGLVHGVLGVWLQLPNLDPMIRNSIKIHRRGSLVEDINVTVSRNAQTNEEVLLLGGGYGYVGLDHPSPETPELQALFDELERVAHMYFPAGYRLAKEQGTLWPEGERKFCIRPFTCTGLGILEDIGTAGGGHLLITGGNNTGGFAQAPAIARAVCRAIAGEHDPVHVLFNPHRSKLVSPVQYSNASL</sequence>
<gene>
    <name evidence="3" type="ORF">ABL_09014</name>
</gene>
<dbReference type="OMA" id="CSDGPQH"/>
<dbReference type="Gene3D" id="3.50.50.60">
    <property type="entry name" value="FAD/NAD(P)-binding domain"/>
    <property type="match status" value="1"/>
</dbReference>
<dbReference type="GO" id="GO:0005737">
    <property type="term" value="C:cytoplasm"/>
    <property type="evidence" value="ECO:0007669"/>
    <property type="project" value="TreeGrafter"/>
</dbReference>
<dbReference type="Proteomes" id="UP000068243">
    <property type="component" value="Unassembled WGS sequence"/>
</dbReference>
<feature type="domain" description="FAD dependent oxidoreductase" evidence="2">
    <location>
        <begin position="245"/>
        <end position="678"/>
    </location>
</feature>
<dbReference type="PANTHER" id="PTHR13847">
    <property type="entry name" value="SARCOSINE DEHYDROGENASE-RELATED"/>
    <property type="match status" value="1"/>
</dbReference>
<evidence type="ECO:0000313" key="3">
    <source>
        <dbReference type="EMBL" id="GAQ46353.1"/>
    </source>
</evidence>
<comment type="caution">
    <text evidence="3">The sequence shown here is derived from an EMBL/GenBank/DDBJ whole genome shotgun (WGS) entry which is preliminary data.</text>
</comment>
<dbReference type="PANTHER" id="PTHR13847:SF289">
    <property type="entry name" value="GLYCINE OXIDASE"/>
    <property type="match status" value="1"/>
</dbReference>
<protein>
    <recommendedName>
        <fullName evidence="2">FAD dependent oxidoreductase domain-containing protein</fullName>
    </recommendedName>
</protein>
<dbReference type="InterPro" id="IPR006076">
    <property type="entry name" value="FAD-dep_OxRdtase"/>
</dbReference>
<dbReference type="AlphaFoldDB" id="A0A117E2Z0"/>
<dbReference type="GO" id="GO:0016491">
    <property type="term" value="F:oxidoreductase activity"/>
    <property type="evidence" value="ECO:0007669"/>
    <property type="project" value="UniProtKB-KW"/>
</dbReference>